<dbReference type="InterPro" id="IPR015865">
    <property type="entry name" value="Riboflavin_kinase_bac/euk"/>
</dbReference>
<proteinExistence type="inferred from homology"/>
<comment type="catalytic activity">
    <reaction evidence="16">
        <text>riboflavin + ATP = FMN + ADP + H(+)</text>
        <dbReference type="Rhea" id="RHEA:14357"/>
        <dbReference type="ChEBI" id="CHEBI:15378"/>
        <dbReference type="ChEBI" id="CHEBI:30616"/>
        <dbReference type="ChEBI" id="CHEBI:57986"/>
        <dbReference type="ChEBI" id="CHEBI:58210"/>
        <dbReference type="ChEBI" id="CHEBI:456216"/>
        <dbReference type="EC" id="2.7.1.26"/>
    </reaction>
</comment>
<dbReference type="EMBL" id="VJXY01000064">
    <property type="protein sequence ID" value="MBD6620391.1"/>
    <property type="molecule type" value="Genomic_DNA"/>
</dbReference>
<evidence type="ECO:0000256" key="9">
    <source>
        <dbReference type="ARBA" id="ARBA00022679"/>
    </source>
</evidence>
<dbReference type="Pfam" id="PF01687">
    <property type="entry name" value="Flavokinase"/>
    <property type="match status" value="1"/>
</dbReference>
<dbReference type="AlphaFoldDB" id="A0AA40T3S2"/>
<evidence type="ECO:0000256" key="16">
    <source>
        <dbReference type="ARBA" id="ARBA00047880"/>
    </source>
</evidence>
<dbReference type="Proteomes" id="UP001165986">
    <property type="component" value="Unassembled WGS sequence"/>
</dbReference>
<comment type="caution">
    <text evidence="20">The sequence shown here is derived from an EMBL/GenBank/DDBJ whole genome shotgun (WGS) entry which is preliminary data.</text>
</comment>
<dbReference type="GO" id="GO:0009231">
    <property type="term" value="P:riboflavin biosynthetic process"/>
    <property type="evidence" value="ECO:0007669"/>
    <property type="project" value="InterPro"/>
</dbReference>
<reference evidence="20" key="1">
    <citation type="submission" date="2019-07" db="EMBL/GenBank/DDBJ databases">
        <title>Toxilogical consequences of a new and cryptic species of cyanobacteria (Komarekiella delphini-convector) recovered from the epidermis of a bottlenose dolphin and 1500 ft. in the air.</title>
        <authorList>
            <person name="Brown A.O."/>
            <person name="Dvorak P."/>
            <person name="Villanueva C.D."/>
            <person name="Foss A.J."/>
            <person name="Garvey A.D."/>
            <person name="Gibson Q.A."/>
            <person name="Johansen J.R."/>
            <person name="Casamatta D.A."/>
        </authorList>
    </citation>
    <scope>NUCLEOTIDE SEQUENCE</scope>
    <source>
        <strain evidence="20">SJRDD-AB1</strain>
    </source>
</reference>
<dbReference type="NCBIfam" id="TIGR00083">
    <property type="entry name" value="ribF"/>
    <property type="match status" value="1"/>
</dbReference>
<dbReference type="CDD" id="cd02064">
    <property type="entry name" value="FAD_synthetase_N"/>
    <property type="match status" value="1"/>
</dbReference>
<evidence type="ECO:0000256" key="14">
    <source>
        <dbReference type="ARBA" id="ARBA00022840"/>
    </source>
</evidence>
<dbReference type="InterPro" id="IPR002606">
    <property type="entry name" value="Riboflavin_kinase_bac"/>
</dbReference>
<dbReference type="Pfam" id="PF06574">
    <property type="entry name" value="FAD_syn"/>
    <property type="match status" value="2"/>
</dbReference>
<evidence type="ECO:0000256" key="11">
    <source>
        <dbReference type="ARBA" id="ARBA00022741"/>
    </source>
</evidence>
<keyword evidence="10 20" id="KW-0548">Nucleotidyltransferase</keyword>
<organism evidence="20 21">
    <name type="scientific">Komarekiella delphini-convector SJRDD-AB1</name>
    <dbReference type="NCBI Taxonomy" id="2593771"/>
    <lineage>
        <taxon>Bacteria</taxon>
        <taxon>Bacillati</taxon>
        <taxon>Cyanobacteriota</taxon>
        <taxon>Cyanophyceae</taxon>
        <taxon>Nostocales</taxon>
        <taxon>Nostocaceae</taxon>
        <taxon>Komarekiella</taxon>
        <taxon>Komarekiella delphini-convector</taxon>
    </lineage>
</organism>
<dbReference type="GO" id="GO:0009398">
    <property type="term" value="P:FMN biosynthetic process"/>
    <property type="evidence" value="ECO:0007669"/>
    <property type="project" value="TreeGrafter"/>
</dbReference>
<feature type="domain" description="Riboflavin kinase" evidence="19">
    <location>
        <begin position="248"/>
        <end position="377"/>
    </location>
</feature>
<keyword evidence="11" id="KW-0547">Nucleotide-binding</keyword>
<dbReference type="SUPFAM" id="SSF52374">
    <property type="entry name" value="Nucleotidylyl transferase"/>
    <property type="match status" value="2"/>
</dbReference>
<evidence type="ECO:0000256" key="2">
    <source>
        <dbReference type="ARBA" id="ARBA00005201"/>
    </source>
</evidence>
<dbReference type="SMART" id="SM00904">
    <property type="entry name" value="Flavokinase"/>
    <property type="match status" value="1"/>
</dbReference>
<gene>
    <name evidence="20" type="ORF">FNW02_32570</name>
</gene>
<comment type="pathway">
    <text evidence="2">Cofactor biosynthesis; FMN biosynthesis; FMN from riboflavin (ATP route): step 1/1.</text>
</comment>
<keyword evidence="7" id="KW-0285">Flavoprotein</keyword>
<evidence type="ECO:0000256" key="8">
    <source>
        <dbReference type="ARBA" id="ARBA00022643"/>
    </source>
</evidence>
<feature type="compositionally biased region" description="Basic and acidic residues" evidence="18">
    <location>
        <begin position="50"/>
        <end position="72"/>
    </location>
</feature>
<evidence type="ECO:0000256" key="5">
    <source>
        <dbReference type="ARBA" id="ARBA00012393"/>
    </source>
</evidence>
<dbReference type="SUPFAM" id="SSF82114">
    <property type="entry name" value="Riboflavin kinase-like"/>
    <property type="match status" value="1"/>
</dbReference>
<accession>A0AA40T3S2</accession>
<sequence length="382" mass="42212">MLNLSQNGCSVWVASSTELALTPTAVALGKFDGVHLGHQRVIQPVLQQARRQEEGGEERRREGEREIGKERNSSSFPPSSHPPIPSSSAPLASPNERVYSTVVTFHPHPQEFFTGQPRTLLTPLDEKVEQLRSLGVEQLVLLPFDKELSALTPEEFVEKILVQQLRCQRISIGEDFCFGEKRSGTAKDLQLLAAKYGIPVTIVPLQSYTGVSPQSSDVNIAQTQQARISTSLIRQTLERGDIENANLLLGRPYTLIGVVVQGQQLGRTIGFPTANLQLPKEKFLPRQGVYAVRVFNFGEPPNASPILGVMNIGNRPTVNGTYSSAEVHLFEWSGDLYGKKLVVQLAKFLRPEQKFPSLEALKTQIQLDCIAAREVLTVNSKQ</sequence>
<evidence type="ECO:0000256" key="10">
    <source>
        <dbReference type="ARBA" id="ARBA00022695"/>
    </source>
</evidence>
<dbReference type="Gene3D" id="3.40.50.620">
    <property type="entry name" value="HUPs"/>
    <property type="match status" value="1"/>
</dbReference>
<dbReference type="InterPro" id="IPR014729">
    <property type="entry name" value="Rossmann-like_a/b/a_fold"/>
</dbReference>
<evidence type="ECO:0000256" key="4">
    <source>
        <dbReference type="ARBA" id="ARBA00012105"/>
    </source>
</evidence>
<dbReference type="EC" id="2.7.1.26" evidence="4"/>
<evidence type="ECO:0000313" key="20">
    <source>
        <dbReference type="EMBL" id="MBD6620391.1"/>
    </source>
</evidence>
<evidence type="ECO:0000256" key="1">
    <source>
        <dbReference type="ARBA" id="ARBA00004726"/>
    </source>
</evidence>
<keyword evidence="14" id="KW-0067">ATP-binding</keyword>
<evidence type="ECO:0000256" key="7">
    <source>
        <dbReference type="ARBA" id="ARBA00022630"/>
    </source>
</evidence>
<evidence type="ECO:0000256" key="12">
    <source>
        <dbReference type="ARBA" id="ARBA00022777"/>
    </source>
</evidence>
<dbReference type="RefSeq" id="WP_191761629.1">
    <property type="nucleotide sequence ID" value="NZ_VJXY01000064.1"/>
</dbReference>
<dbReference type="InterPro" id="IPR023465">
    <property type="entry name" value="Riboflavin_kinase_dom_sf"/>
</dbReference>
<dbReference type="InterPro" id="IPR023468">
    <property type="entry name" value="Riboflavin_kinase"/>
</dbReference>
<protein>
    <recommendedName>
        <fullName evidence="6">Bifunctional riboflavin kinase/FMN adenylyltransferase</fullName>
        <ecNumber evidence="4">2.7.1.26</ecNumber>
        <ecNumber evidence="5">2.7.7.2</ecNumber>
    </recommendedName>
</protein>
<comment type="pathway">
    <text evidence="1">Cofactor biosynthesis; FAD biosynthesis; FAD from FMN: step 1/1.</text>
</comment>
<keyword evidence="8" id="KW-0288">FMN</keyword>
<evidence type="ECO:0000256" key="13">
    <source>
        <dbReference type="ARBA" id="ARBA00022827"/>
    </source>
</evidence>
<keyword evidence="21" id="KW-1185">Reference proteome</keyword>
<dbReference type="GO" id="GO:0008531">
    <property type="term" value="F:riboflavin kinase activity"/>
    <property type="evidence" value="ECO:0007669"/>
    <property type="project" value="UniProtKB-EC"/>
</dbReference>
<keyword evidence="12 20" id="KW-0418">Kinase</keyword>
<evidence type="ECO:0000256" key="15">
    <source>
        <dbReference type="ARBA" id="ARBA00023268"/>
    </source>
</evidence>
<keyword evidence="15" id="KW-0511">Multifunctional enzyme</keyword>
<evidence type="ECO:0000256" key="18">
    <source>
        <dbReference type="SAM" id="MobiDB-lite"/>
    </source>
</evidence>
<name>A0AA40T3S2_9NOST</name>
<dbReference type="EC" id="2.7.7.2" evidence="5"/>
<dbReference type="GO" id="GO:0005524">
    <property type="term" value="F:ATP binding"/>
    <property type="evidence" value="ECO:0007669"/>
    <property type="project" value="UniProtKB-KW"/>
</dbReference>
<evidence type="ECO:0000259" key="19">
    <source>
        <dbReference type="SMART" id="SM00904"/>
    </source>
</evidence>
<dbReference type="NCBIfam" id="NF004160">
    <property type="entry name" value="PRK05627.1-3"/>
    <property type="match status" value="1"/>
</dbReference>
<comment type="catalytic activity">
    <reaction evidence="17">
        <text>FMN + ATP + H(+) = FAD + diphosphate</text>
        <dbReference type="Rhea" id="RHEA:17237"/>
        <dbReference type="ChEBI" id="CHEBI:15378"/>
        <dbReference type="ChEBI" id="CHEBI:30616"/>
        <dbReference type="ChEBI" id="CHEBI:33019"/>
        <dbReference type="ChEBI" id="CHEBI:57692"/>
        <dbReference type="ChEBI" id="CHEBI:58210"/>
        <dbReference type="EC" id="2.7.7.2"/>
    </reaction>
</comment>
<evidence type="ECO:0000256" key="6">
    <source>
        <dbReference type="ARBA" id="ARBA00018483"/>
    </source>
</evidence>
<keyword evidence="9 20" id="KW-0808">Transferase</keyword>
<keyword evidence="13" id="KW-0274">FAD</keyword>
<evidence type="ECO:0000256" key="3">
    <source>
        <dbReference type="ARBA" id="ARBA00010214"/>
    </source>
</evidence>
<dbReference type="PANTHER" id="PTHR22749">
    <property type="entry name" value="RIBOFLAVIN KINASE/FMN ADENYLYLTRANSFERASE"/>
    <property type="match status" value="1"/>
</dbReference>
<dbReference type="PANTHER" id="PTHR22749:SF6">
    <property type="entry name" value="RIBOFLAVIN KINASE"/>
    <property type="match status" value="1"/>
</dbReference>
<dbReference type="GO" id="GO:0003919">
    <property type="term" value="F:FMN adenylyltransferase activity"/>
    <property type="evidence" value="ECO:0007669"/>
    <property type="project" value="UniProtKB-EC"/>
</dbReference>
<dbReference type="Gene3D" id="2.40.30.30">
    <property type="entry name" value="Riboflavin kinase-like"/>
    <property type="match status" value="1"/>
</dbReference>
<dbReference type="InterPro" id="IPR015864">
    <property type="entry name" value="FAD_synthase"/>
</dbReference>
<evidence type="ECO:0000256" key="17">
    <source>
        <dbReference type="ARBA" id="ARBA00049494"/>
    </source>
</evidence>
<evidence type="ECO:0000313" key="21">
    <source>
        <dbReference type="Proteomes" id="UP001165986"/>
    </source>
</evidence>
<feature type="region of interest" description="Disordered" evidence="18">
    <location>
        <begin position="45"/>
        <end position="93"/>
    </location>
</feature>
<comment type="similarity">
    <text evidence="3">Belongs to the RibF family.</text>
</comment>